<evidence type="ECO:0000256" key="6">
    <source>
        <dbReference type="HAMAP-Rule" id="MF_01899"/>
    </source>
</evidence>
<dbReference type="Pfam" id="PF00570">
    <property type="entry name" value="HRDC"/>
    <property type="match status" value="1"/>
</dbReference>
<proteinExistence type="inferred from homology"/>
<comment type="cofactor">
    <cofactor evidence="6">
        <name>a divalent metal cation</name>
        <dbReference type="ChEBI" id="CHEBI:60240"/>
    </cofactor>
</comment>
<keyword evidence="5 6" id="KW-0269">Exonuclease</keyword>
<dbReference type="CDD" id="cd06142">
    <property type="entry name" value="RNaseD_exo"/>
    <property type="match status" value="1"/>
</dbReference>
<comment type="function">
    <text evidence="6">Exonuclease involved in the 3' processing of various precursor tRNAs. Initiates hydrolysis at the 3'-terminus of an RNA molecule and releases 5'-mononucleotides.</text>
</comment>
<evidence type="ECO:0000259" key="7">
    <source>
        <dbReference type="PROSITE" id="PS50967"/>
    </source>
</evidence>
<dbReference type="Pfam" id="PF21293">
    <property type="entry name" value="RNAseD_HRDC_C"/>
    <property type="match status" value="1"/>
</dbReference>
<dbReference type="SUPFAM" id="SSF53098">
    <property type="entry name" value="Ribonuclease H-like"/>
    <property type="match status" value="1"/>
</dbReference>
<evidence type="ECO:0000313" key="9">
    <source>
        <dbReference type="Proteomes" id="UP000192408"/>
    </source>
</evidence>
<dbReference type="STRING" id="1122938.SAMN05660772_02195"/>
<dbReference type="AlphaFoldDB" id="A0A1W1UPI8"/>
<dbReference type="Proteomes" id="UP000192408">
    <property type="component" value="Unassembled WGS sequence"/>
</dbReference>
<evidence type="ECO:0000256" key="3">
    <source>
        <dbReference type="ARBA" id="ARBA00022722"/>
    </source>
</evidence>
<comment type="subcellular location">
    <subcellularLocation>
        <location evidence="6">Cytoplasm</location>
    </subcellularLocation>
</comment>
<dbReference type="InterPro" id="IPR036397">
    <property type="entry name" value="RNaseH_sf"/>
</dbReference>
<dbReference type="RefSeq" id="WP_084256671.1">
    <property type="nucleotide sequence ID" value="NZ_FWWV01000011.1"/>
</dbReference>
<dbReference type="GO" id="GO:0042780">
    <property type="term" value="P:tRNA 3'-end processing"/>
    <property type="evidence" value="ECO:0007669"/>
    <property type="project" value="UniProtKB-UniRule"/>
</dbReference>
<evidence type="ECO:0000313" key="8">
    <source>
        <dbReference type="EMBL" id="SMB83012.1"/>
    </source>
</evidence>
<keyword evidence="4 6" id="KW-0378">Hydrolase</keyword>
<dbReference type="GO" id="GO:0000166">
    <property type="term" value="F:nucleotide binding"/>
    <property type="evidence" value="ECO:0007669"/>
    <property type="project" value="InterPro"/>
</dbReference>
<dbReference type="SMART" id="SM00341">
    <property type="entry name" value="HRDC"/>
    <property type="match status" value="1"/>
</dbReference>
<keyword evidence="2 6" id="KW-0819">tRNA processing</keyword>
<dbReference type="Pfam" id="PF01612">
    <property type="entry name" value="DNA_pol_A_exo1"/>
    <property type="match status" value="1"/>
</dbReference>
<dbReference type="InterPro" id="IPR002121">
    <property type="entry name" value="HRDC_dom"/>
</dbReference>
<sequence>MQPLDYLWINSNKQLQTVCQQARQKSAVALDTEFIRTRTFYPKLGLIQLYDGERLSLIDPLSIDDLSPFTALLADHHVLKILHACSEDLEVFQTYFQQQPKPMIDTQIMADFLGFQNSTGFAKLVAHYFGLELDKGASRTDWLARPLSEQQLQYAAADVWYLLPLYHKMQPLLAQTEWQSAVAEECDFLLTRAAEPDNPENAYLKIGNAWRLQNERLLSLKLLAKWRMNVAMERDLALNFVIKEQALYQAAETQAKHTSELLDLGFHPNEVRRHGKKVLQLIAQAQKAESEQYPQAIEQIAILPRYKTTLKALQHKLSEICPPEIAKENLASRKVLHQLIKWVWLEQSAPEKLPRILQGWRKPYGEVLLQLLQSVV</sequence>
<comment type="similarity">
    <text evidence="6">Belongs to the RNase D family.</text>
</comment>
<reference evidence="9" key="1">
    <citation type="submission" date="2017-04" db="EMBL/GenBank/DDBJ databases">
        <authorList>
            <person name="Varghese N."/>
            <person name="Submissions S."/>
        </authorList>
    </citation>
    <scope>NUCLEOTIDE SEQUENCE [LARGE SCALE GENOMIC DNA]</scope>
    <source>
        <strain evidence="9">DSM 23072</strain>
    </source>
</reference>
<evidence type="ECO:0000256" key="4">
    <source>
        <dbReference type="ARBA" id="ARBA00022801"/>
    </source>
</evidence>
<keyword evidence="9" id="KW-1185">Reference proteome</keyword>
<dbReference type="InterPro" id="IPR010997">
    <property type="entry name" value="HRDC-like_sf"/>
</dbReference>
<keyword evidence="1 6" id="KW-0963">Cytoplasm</keyword>
<dbReference type="InterPro" id="IPR012337">
    <property type="entry name" value="RNaseH-like_sf"/>
</dbReference>
<protein>
    <recommendedName>
        <fullName evidence="6">Ribonuclease D</fullName>
        <shortName evidence="6">RNase D</shortName>
        <ecNumber evidence="6">3.1.13.5</ecNumber>
    </recommendedName>
</protein>
<dbReference type="InterPro" id="IPR051086">
    <property type="entry name" value="RNase_D-like"/>
</dbReference>
<dbReference type="PANTHER" id="PTHR47649:SF1">
    <property type="entry name" value="RIBONUCLEASE D"/>
    <property type="match status" value="1"/>
</dbReference>
<gene>
    <name evidence="6" type="primary">rnd</name>
    <name evidence="8" type="ORF">SAMN05660772_02195</name>
</gene>
<feature type="domain" description="HRDC" evidence="7">
    <location>
        <begin position="213"/>
        <end position="292"/>
    </location>
</feature>
<evidence type="ECO:0000256" key="2">
    <source>
        <dbReference type="ARBA" id="ARBA00022694"/>
    </source>
</evidence>
<dbReference type="SMART" id="SM00474">
    <property type="entry name" value="35EXOc"/>
    <property type="match status" value="1"/>
</dbReference>
<dbReference type="GO" id="GO:0005737">
    <property type="term" value="C:cytoplasm"/>
    <property type="evidence" value="ECO:0007669"/>
    <property type="project" value="UniProtKB-SubCell"/>
</dbReference>
<keyword evidence="3 6" id="KW-0540">Nuclease</keyword>
<organism evidence="8 9">
    <name type="scientific">Pasteurella testudinis DSM 23072</name>
    <dbReference type="NCBI Taxonomy" id="1122938"/>
    <lineage>
        <taxon>Bacteria</taxon>
        <taxon>Pseudomonadati</taxon>
        <taxon>Pseudomonadota</taxon>
        <taxon>Gammaproteobacteria</taxon>
        <taxon>Pasteurellales</taxon>
        <taxon>Pasteurellaceae</taxon>
        <taxon>Pasteurella</taxon>
    </lineage>
</organism>
<dbReference type="Gene3D" id="3.30.420.10">
    <property type="entry name" value="Ribonuclease H-like superfamily/Ribonuclease H"/>
    <property type="match status" value="1"/>
</dbReference>
<dbReference type="GO" id="GO:0003676">
    <property type="term" value="F:nucleic acid binding"/>
    <property type="evidence" value="ECO:0007669"/>
    <property type="project" value="InterPro"/>
</dbReference>
<dbReference type="InterPro" id="IPR002562">
    <property type="entry name" value="3'-5'_exonuclease_dom"/>
</dbReference>
<dbReference type="InterPro" id="IPR048579">
    <property type="entry name" value="RNAseD_HRDC_C"/>
</dbReference>
<dbReference type="InterPro" id="IPR006292">
    <property type="entry name" value="RNase_D"/>
</dbReference>
<dbReference type="HAMAP" id="MF_01899">
    <property type="entry name" value="RNase_D"/>
    <property type="match status" value="1"/>
</dbReference>
<dbReference type="PROSITE" id="PS50967">
    <property type="entry name" value="HRDC"/>
    <property type="match status" value="1"/>
</dbReference>
<evidence type="ECO:0000256" key="5">
    <source>
        <dbReference type="ARBA" id="ARBA00022839"/>
    </source>
</evidence>
<dbReference type="InterPro" id="IPR044876">
    <property type="entry name" value="HRDC_dom_sf"/>
</dbReference>
<dbReference type="NCBIfam" id="TIGR01388">
    <property type="entry name" value="rnd"/>
    <property type="match status" value="1"/>
</dbReference>
<accession>A0A1W1UPI8</accession>
<dbReference type="GO" id="GO:0008408">
    <property type="term" value="F:3'-5' exonuclease activity"/>
    <property type="evidence" value="ECO:0007669"/>
    <property type="project" value="InterPro"/>
</dbReference>
<dbReference type="EC" id="3.1.13.5" evidence="6"/>
<comment type="catalytic activity">
    <reaction evidence="6">
        <text>Exonucleolytic cleavage that removes extra residues from the 3'-terminus of tRNA to produce 5'-mononucleotides.</text>
        <dbReference type="EC" id="3.1.13.5"/>
    </reaction>
</comment>
<name>A0A1W1UPI8_9PAST</name>
<dbReference type="EMBL" id="FWWV01000011">
    <property type="protein sequence ID" value="SMB83012.1"/>
    <property type="molecule type" value="Genomic_DNA"/>
</dbReference>
<evidence type="ECO:0000256" key="1">
    <source>
        <dbReference type="ARBA" id="ARBA00022490"/>
    </source>
</evidence>
<dbReference type="SUPFAM" id="SSF47819">
    <property type="entry name" value="HRDC-like"/>
    <property type="match status" value="2"/>
</dbReference>
<dbReference type="PANTHER" id="PTHR47649">
    <property type="entry name" value="RIBONUCLEASE D"/>
    <property type="match status" value="1"/>
</dbReference>
<dbReference type="GO" id="GO:0033890">
    <property type="term" value="F:ribonuclease D activity"/>
    <property type="evidence" value="ECO:0007669"/>
    <property type="project" value="UniProtKB-UniRule"/>
</dbReference>
<dbReference type="Gene3D" id="1.10.150.80">
    <property type="entry name" value="HRDC domain"/>
    <property type="match status" value="2"/>
</dbReference>